<proteinExistence type="predicted"/>
<dbReference type="PANTHER" id="PTHR43245">
    <property type="entry name" value="BIFUNCTIONAL POLYMYXIN RESISTANCE PROTEIN ARNA"/>
    <property type="match status" value="1"/>
</dbReference>
<dbReference type="RefSeq" id="WP_070175510.1">
    <property type="nucleotide sequence ID" value="NZ_BMJR01000001.1"/>
</dbReference>
<gene>
    <name evidence="2" type="ORF">BFC17_13410</name>
</gene>
<dbReference type="Pfam" id="PF01370">
    <property type="entry name" value="Epimerase"/>
    <property type="match status" value="1"/>
</dbReference>
<feature type="domain" description="NAD-dependent epimerase/dehydratase" evidence="1">
    <location>
        <begin position="3"/>
        <end position="228"/>
    </location>
</feature>
<evidence type="ECO:0000313" key="3">
    <source>
        <dbReference type="Proteomes" id="UP000176037"/>
    </source>
</evidence>
<protein>
    <submittedName>
        <fullName evidence="2">Oxidoreductase</fullName>
    </submittedName>
</protein>
<dbReference type="InterPro" id="IPR001509">
    <property type="entry name" value="Epimerase_deHydtase"/>
</dbReference>
<comment type="caution">
    <text evidence="2">The sequence shown here is derived from an EMBL/GenBank/DDBJ whole genome shotgun (WGS) entry which is preliminary data.</text>
</comment>
<evidence type="ECO:0000313" key="2">
    <source>
        <dbReference type="EMBL" id="OFI34591.1"/>
    </source>
</evidence>
<dbReference type="EMBL" id="MJIC01000010">
    <property type="protein sequence ID" value="OFI34591.1"/>
    <property type="molecule type" value="Genomic_DNA"/>
</dbReference>
<dbReference type="PANTHER" id="PTHR43245:SF23">
    <property type="entry name" value="NAD(P)-BINDING DOMAIN-CONTAINING PROTEIN"/>
    <property type="match status" value="1"/>
</dbReference>
<evidence type="ECO:0000259" key="1">
    <source>
        <dbReference type="Pfam" id="PF01370"/>
    </source>
</evidence>
<dbReference type="Gene3D" id="3.40.50.720">
    <property type="entry name" value="NAD(P)-binding Rossmann-like Domain"/>
    <property type="match status" value="1"/>
</dbReference>
<dbReference type="InterPro" id="IPR050177">
    <property type="entry name" value="Lipid_A_modif_metabolic_enz"/>
</dbReference>
<dbReference type="SUPFAM" id="SSF51735">
    <property type="entry name" value="NAD(P)-binding Rossmann-fold domains"/>
    <property type="match status" value="1"/>
</dbReference>
<dbReference type="STRING" id="1856405.BFC17_13410"/>
<name>A0A1E8FF94_9ALTE</name>
<dbReference type="AlphaFoldDB" id="A0A1E8FF94"/>
<organism evidence="2 3">
    <name type="scientific">Alteromonas lipolytica</name>
    <dbReference type="NCBI Taxonomy" id="1856405"/>
    <lineage>
        <taxon>Bacteria</taxon>
        <taxon>Pseudomonadati</taxon>
        <taxon>Pseudomonadota</taxon>
        <taxon>Gammaproteobacteria</taxon>
        <taxon>Alteromonadales</taxon>
        <taxon>Alteromonadaceae</taxon>
        <taxon>Alteromonas/Salinimonas group</taxon>
        <taxon>Alteromonas</taxon>
    </lineage>
</organism>
<keyword evidence="3" id="KW-1185">Reference proteome</keyword>
<accession>A0A1E8FF94</accession>
<dbReference type="CDD" id="cd08946">
    <property type="entry name" value="SDR_e"/>
    <property type="match status" value="1"/>
</dbReference>
<sequence length="312" mass="34716">MRILVTGACGYKGSVLIPKLLRDGYSVDALDIQWFGNFLPEHENLNVIHHDVRDTAAINLAGIDAIIHLASVANDPCGDLDPKLTWEVSALATMQLADRAAREGIKHFIYASSGSVYGVKDEDQVTEDLTLEPISEYNKTKMVSERVLLSYADQMTVQIVRPATVCGLSPRMRLDVAVNMLTMQALLNGEITVFGGKQARPNIHIDDITDLYLFLLANPQHTGVYNAGFENITILDIAEQIKNSIETNIVVTPSNDPRSYRINSDRLLATGFTPKKTVQDAIDEITAAFHSGKLTNEDRWYNLKWMQQEVLK</sequence>
<reference evidence="2 3" key="1">
    <citation type="submission" date="2016-09" db="EMBL/GenBank/DDBJ databases">
        <title>Alteromonas lipolytica, a new species isolated from sea water.</title>
        <authorList>
            <person name="Wu Y.-H."/>
            <person name="Cheng H."/>
            <person name="Xu X.-W."/>
        </authorList>
    </citation>
    <scope>NUCLEOTIDE SEQUENCE [LARGE SCALE GENOMIC DNA]</scope>
    <source>
        <strain evidence="2 3">JW12</strain>
    </source>
</reference>
<dbReference type="InterPro" id="IPR036291">
    <property type="entry name" value="NAD(P)-bd_dom_sf"/>
</dbReference>
<dbReference type="OrthoDB" id="9801056at2"/>
<dbReference type="Proteomes" id="UP000176037">
    <property type="component" value="Unassembled WGS sequence"/>
</dbReference>